<dbReference type="GO" id="GO:0006465">
    <property type="term" value="P:signal peptide processing"/>
    <property type="evidence" value="ECO:0007669"/>
    <property type="project" value="InterPro"/>
</dbReference>
<comment type="similarity">
    <text evidence="6">Belongs to the peptidase S26 family.</text>
</comment>
<dbReference type="PANTHER" id="PTHR43390">
    <property type="entry name" value="SIGNAL PEPTIDASE I"/>
    <property type="match status" value="1"/>
</dbReference>
<evidence type="ECO:0000256" key="2">
    <source>
        <dbReference type="ARBA" id="ARBA00004401"/>
    </source>
</evidence>
<dbReference type="OrthoDB" id="9802919at2"/>
<dbReference type="EMBL" id="FNJU01000003">
    <property type="protein sequence ID" value="SDP44078.1"/>
    <property type="molecule type" value="Genomic_DNA"/>
</dbReference>
<feature type="transmembrane region" description="Helical" evidence="6">
    <location>
        <begin position="12"/>
        <end position="37"/>
    </location>
</feature>
<dbReference type="InterPro" id="IPR019758">
    <property type="entry name" value="Pept_S26A_signal_pept_1_CS"/>
</dbReference>
<dbReference type="RefSeq" id="WP_090851566.1">
    <property type="nucleotide sequence ID" value="NZ_FNJU01000003.1"/>
</dbReference>
<reference evidence="9" key="1">
    <citation type="submission" date="2016-10" db="EMBL/GenBank/DDBJ databases">
        <authorList>
            <person name="Varghese N."/>
            <person name="Submissions S."/>
        </authorList>
    </citation>
    <scope>NUCLEOTIDE SEQUENCE [LARGE SCALE GENOMIC DNA]</scope>
    <source>
        <strain evidence="9">IBRC-M10078</strain>
    </source>
</reference>
<evidence type="ECO:0000259" key="7">
    <source>
        <dbReference type="Pfam" id="PF10502"/>
    </source>
</evidence>
<keyword evidence="6" id="KW-0645">Protease</keyword>
<dbReference type="SUPFAM" id="SSF51306">
    <property type="entry name" value="LexA/Signal peptidase"/>
    <property type="match status" value="1"/>
</dbReference>
<proteinExistence type="inferred from homology"/>
<dbReference type="InterPro" id="IPR019533">
    <property type="entry name" value="Peptidase_S26"/>
</dbReference>
<dbReference type="Proteomes" id="UP000199159">
    <property type="component" value="Unassembled WGS sequence"/>
</dbReference>
<evidence type="ECO:0000256" key="3">
    <source>
        <dbReference type="ARBA" id="ARBA00013208"/>
    </source>
</evidence>
<dbReference type="InterPro" id="IPR036286">
    <property type="entry name" value="LexA/Signal_pep-like_sf"/>
</dbReference>
<feature type="active site" evidence="5">
    <location>
        <position position="78"/>
    </location>
</feature>
<dbReference type="PRINTS" id="PR00727">
    <property type="entry name" value="LEADERPTASE"/>
</dbReference>
<comment type="subcellular location">
    <subcellularLocation>
        <location evidence="2">Cell membrane</location>
        <topology evidence="2">Single-pass type II membrane protein</topology>
    </subcellularLocation>
    <subcellularLocation>
        <location evidence="6">Membrane</location>
        <topology evidence="6">Single-pass type II membrane protein</topology>
    </subcellularLocation>
</comment>
<name>A0A1H0SS44_9BACI</name>
<dbReference type="InterPro" id="IPR019757">
    <property type="entry name" value="Pept_S26A_signal_pept_1_Lys-AS"/>
</dbReference>
<dbReference type="PROSITE" id="PS00760">
    <property type="entry name" value="SPASE_I_2"/>
    <property type="match status" value="1"/>
</dbReference>
<dbReference type="Gene3D" id="2.10.109.10">
    <property type="entry name" value="Umud Fragment, subunit A"/>
    <property type="match status" value="1"/>
</dbReference>
<dbReference type="AlphaFoldDB" id="A0A1H0SS44"/>
<dbReference type="NCBIfam" id="TIGR02227">
    <property type="entry name" value="sigpep_I_bact"/>
    <property type="match status" value="1"/>
</dbReference>
<keyword evidence="6" id="KW-0812">Transmembrane</keyword>
<dbReference type="Pfam" id="PF10502">
    <property type="entry name" value="Peptidase_S26"/>
    <property type="match status" value="1"/>
</dbReference>
<protein>
    <recommendedName>
        <fullName evidence="3 6">Signal peptidase I</fullName>
        <ecNumber evidence="3 6">3.4.21.89</ecNumber>
    </recommendedName>
</protein>
<dbReference type="InterPro" id="IPR000223">
    <property type="entry name" value="Pept_S26A_signal_pept_1"/>
</dbReference>
<dbReference type="STRING" id="930152.SAMN05216565_10370"/>
<gene>
    <name evidence="8" type="ORF">SAMN05216565_10370</name>
</gene>
<keyword evidence="6" id="KW-1133">Transmembrane helix</keyword>
<dbReference type="PANTHER" id="PTHR43390:SF8">
    <property type="entry name" value="SIGNAL PEPTIDASE I"/>
    <property type="match status" value="1"/>
</dbReference>
<keyword evidence="4 6" id="KW-0378">Hydrolase</keyword>
<evidence type="ECO:0000313" key="8">
    <source>
        <dbReference type="EMBL" id="SDP44078.1"/>
    </source>
</evidence>
<comment type="catalytic activity">
    <reaction evidence="1 6">
        <text>Cleavage of hydrophobic, N-terminal signal or leader sequences from secreted and periplasmic proteins.</text>
        <dbReference type="EC" id="3.4.21.89"/>
    </reaction>
</comment>
<evidence type="ECO:0000256" key="4">
    <source>
        <dbReference type="ARBA" id="ARBA00022801"/>
    </source>
</evidence>
<organism evidence="8 9">
    <name type="scientific">Litchfieldia salsa</name>
    <dbReference type="NCBI Taxonomy" id="930152"/>
    <lineage>
        <taxon>Bacteria</taxon>
        <taxon>Bacillati</taxon>
        <taxon>Bacillota</taxon>
        <taxon>Bacilli</taxon>
        <taxon>Bacillales</taxon>
        <taxon>Bacillaceae</taxon>
        <taxon>Litchfieldia</taxon>
    </lineage>
</organism>
<sequence length="183" mass="21019">METTKNRNEIWEWIKALFIAIALAFILPTFLFTPILVEGSSIEPTLEDQNRLIVTKIGEPKRFDIIVFHATESKDYKKRVIGLPGDRIEYKEDKLYINGKLYDEPYLDDYKQEVVDGPLTGSFTLKETPVGSEVVPEGHFFVMGDNRRNSTDSRHIGAIPFKKIVGTTRIVYFPIPEIKIINK</sequence>
<evidence type="ECO:0000256" key="1">
    <source>
        <dbReference type="ARBA" id="ARBA00000677"/>
    </source>
</evidence>
<accession>A0A1H0SS44</accession>
<dbReference type="GO" id="GO:0004252">
    <property type="term" value="F:serine-type endopeptidase activity"/>
    <property type="evidence" value="ECO:0007669"/>
    <property type="project" value="InterPro"/>
</dbReference>
<feature type="active site" evidence="5">
    <location>
        <position position="41"/>
    </location>
</feature>
<keyword evidence="6" id="KW-0472">Membrane</keyword>
<evidence type="ECO:0000256" key="5">
    <source>
        <dbReference type="PIRSR" id="PIRSR600223-1"/>
    </source>
</evidence>
<evidence type="ECO:0000256" key="6">
    <source>
        <dbReference type="RuleBase" id="RU362042"/>
    </source>
</evidence>
<dbReference type="GO" id="GO:0009003">
    <property type="term" value="F:signal peptidase activity"/>
    <property type="evidence" value="ECO:0007669"/>
    <property type="project" value="UniProtKB-EC"/>
</dbReference>
<dbReference type="CDD" id="cd06530">
    <property type="entry name" value="S26_SPase_I"/>
    <property type="match status" value="1"/>
</dbReference>
<dbReference type="PROSITE" id="PS00761">
    <property type="entry name" value="SPASE_I_3"/>
    <property type="match status" value="1"/>
</dbReference>
<dbReference type="EC" id="3.4.21.89" evidence="3 6"/>
<feature type="domain" description="Peptidase S26" evidence="7">
    <location>
        <begin position="10"/>
        <end position="173"/>
    </location>
</feature>
<evidence type="ECO:0000313" key="9">
    <source>
        <dbReference type="Proteomes" id="UP000199159"/>
    </source>
</evidence>
<dbReference type="GO" id="GO:0005886">
    <property type="term" value="C:plasma membrane"/>
    <property type="evidence" value="ECO:0007669"/>
    <property type="project" value="UniProtKB-SubCell"/>
</dbReference>
<keyword evidence="9" id="KW-1185">Reference proteome</keyword>